<evidence type="ECO:0000256" key="4">
    <source>
        <dbReference type="ARBA" id="ARBA00022452"/>
    </source>
</evidence>
<keyword evidence="10" id="KW-1185">Reference proteome</keyword>
<name>A0ABW7PYP0_9GAMM</name>
<evidence type="ECO:0000256" key="3">
    <source>
        <dbReference type="ARBA" id="ARBA00022448"/>
    </source>
</evidence>
<dbReference type="Gene3D" id="1.20.1600.10">
    <property type="entry name" value="Outer membrane efflux proteins (OEP)"/>
    <property type="match status" value="1"/>
</dbReference>
<protein>
    <submittedName>
        <fullName evidence="9">TolC family outer membrane protein</fullName>
    </submittedName>
</protein>
<keyword evidence="6" id="KW-0472">Membrane</keyword>
<dbReference type="InterPro" id="IPR003423">
    <property type="entry name" value="OMP_efflux"/>
</dbReference>
<dbReference type="EMBL" id="JBGFSN010000004">
    <property type="protein sequence ID" value="MFH8135114.1"/>
    <property type="molecule type" value="Genomic_DNA"/>
</dbReference>
<dbReference type="RefSeq" id="WP_397215488.1">
    <property type="nucleotide sequence ID" value="NZ_JBGFSN010000004.1"/>
</dbReference>
<dbReference type="Pfam" id="PF02321">
    <property type="entry name" value="OEP"/>
    <property type="match status" value="2"/>
</dbReference>
<keyword evidence="4" id="KW-1134">Transmembrane beta strand</keyword>
<feature type="signal peptide" evidence="8">
    <location>
        <begin position="1"/>
        <end position="23"/>
    </location>
</feature>
<comment type="caution">
    <text evidence="9">The sequence shown here is derived from an EMBL/GenBank/DDBJ whole genome shotgun (WGS) entry which is preliminary data.</text>
</comment>
<evidence type="ECO:0000313" key="10">
    <source>
        <dbReference type="Proteomes" id="UP001611251"/>
    </source>
</evidence>
<reference evidence="9 10" key="1">
    <citation type="submission" date="2024-08" db="EMBL/GenBank/DDBJ databases">
        <title>Pantoea ronii - a newly identified human opportunistic pathogen.</title>
        <authorList>
            <person name="Keidar-Friedman D."/>
            <person name="Sorek N."/>
            <person name="Leshin-Carmel D."/>
            <person name="Tsur A."/>
            <person name="Amsalem M."/>
            <person name="Tolkach D."/>
            <person name="Brosh-Nissimov T."/>
        </authorList>
    </citation>
    <scope>NUCLEOTIDE SEQUENCE [LARGE SCALE GENOMIC DNA]</scope>
    <source>
        <strain evidence="9 10">AA23256</strain>
    </source>
</reference>
<proteinExistence type="inferred from homology"/>
<sequence length="451" mass="49221">MNKLLFSLCVLGCWGASLPLSLAAAEPKAEFNWQAAPSEEQIATLTLRDAILRAFARNPKISEAAAQIHVGQGDLDAAKSAWYPQISLQASGGRSHQTDSAGSLDNAGSGGITLSQLLYDFGRTGGAIDEQHALSDAYRFSLFDTMTTVAQDTLQAYLQVKRYQALADAARTNIASLQHVREIAKMRADAGLNSQSDVLQAETRIAGMRATLEQYLAQQRSARAQLTVLTGVVANNLPELPQSLLSQQVTLDKIAYQRSAAVRSAQAKQEAARERVRQAQANHWPTIKVEAGRTRYQNDSRSYWDDELQLQVEAPLYQGGLVSARTRSAEGEREAAQAAVQQAKLDINQNASTAYADMIGAQQRQLAGEAQLASADHTRDVYADEYRLSKRSLNDLLSVEQDVFQADSMRLTALYDGWDATVRYAAAVDNLLDIMGIDREKSSGDLLPSLQ</sequence>
<evidence type="ECO:0000256" key="5">
    <source>
        <dbReference type="ARBA" id="ARBA00022692"/>
    </source>
</evidence>
<evidence type="ECO:0000256" key="7">
    <source>
        <dbReference type="ARBA" id="ARBA00023237"/>
    </source>
</evidence>
<evidence type="ECO:0000256" key="1">
    <source>
        <dbReference type="ARBA" id="ARBA00004442"/>
    </source>
</evidence>
<dbReference type="SUPFAM" id="SSF56954">
    <property type="entry name" value="Outer membrane efflux proteins (OEP)"/>
    <property type="match status" value="1"/>
</dbReference>
<evidence type="ECO:0000256" key="2">
    <source>
        <dbReference type="ARBA" id="ARBA00007613"/>
    </source>
</evidence>
<comment type="subcellular location">
    <subcellularLocation>
        <location evidence="1">Cell outer membrane</location>
    </subcellularLocation>
</comment>
<dbReference type="Proteomes" id="UP001611251">
    <property type="component" value="Unassembled WGS sequence"/>
</dbReference>
<keyword evidence="8" id="KW-0732">Signal</keyword>
<keyword evidence="5" id="KW-0812">Transmembrane</keyword>
<feature type="chain" id="PRO_5046638029" evidence="8">
    <location>
        <begin position="24"/>
        <end position="451"/>
    </location>
</feature>
<evidence type="ECO:0000256" key="6">
    <source>
        <dbReference type="ARBA" id="ARBA00023136"/>
    </source>
</evidence>
<dbReference type="PANTHER" id="PTHR30026:SF22">
    <property type="entry name" value="OUTER MEMBRANE EFFLUX PROTEIN"/>
    <property type="match status" value="1"/>
</dbReference>
<dbReference type="InterPro" id="IPR051906">
    <property type="entry name" value="TolC-like"/>
</dbReference>
<evidence type="ECO:0000313" key="9">
    <source>
        <dbReference type="EMBL" id="MFH8135114.1"/>
    </source>
</evidence>
<evidence type="ECO:0000256" key="8">
    <source>
        <dbReference type="SAM" id="SignalP"/>
    </source>
</evidence>
<accession>A0ABW7PYP0</accession>
<comment type="similarity">
    <text evidence="2">Belongs to the outer membrane factor (OMF) (TC 1.B.17) family.</text>
</comment>
<dbReference type="NCBIfam" id="TIGR01844">
    <property type="entry name" value="type_I_sec_TolC"/>
    <property type="match status" value="1"/>
</dbReference>
<gene>
    <name evidence="9" type="ORF">ABU178_13140</name>
</gene>
<keyword evidence="3" id="KW-0813">Transport</keyword>
<dbReference type="PANTHER" id="PTHR30026">
    <property type="entry name" value="OUTER MEMBRANE PROTEIN TOLC"/>
    <property type="match status" value="1"/>
</dbReference>
<dbReference type="InterPro" id="IPR010130">
    <property type="entry name" value="T1SS_OMP_TolC"/>
</dbReference>
<organism evidence="9 10">
    <name type="scientific">Pantoea osteomyelitidis</name>
    <dbReference type="NCBI Taxonomy" id="3230026"/>
    <lineage>
        <taxon>Bacteria</taxon>
        <taxon>Pseudomonadati</taxon>
        <taxon>Pseudomonadota</taxon>
        <taxon>Gammaproteobacteria</taxon>
        <taxon>Enterobacterales</taxon>
        <taxon>Erwiniaceae</taxon>
        <taxon>Pantoea</taxon>
    </lineage>
</organism>
<keyword evidence="7" id="KW-0998">Cell outer membrane</keyword>